<dbReference type="STRING" id="329046.A0A1Y2BQ22"/>
<dbReference type="PANTHER" id="PTHR10218:SF302">
    <property type="entry name" value="GUANINE NUCLEOTIDE-BINDING PROTEIN ALPHA-5 SUBUNIT"/>
    <property type="match status" value="1"/>
</dbReference>
<dbReference type="InterPro" id="IPR011025">
    <property type="entry name" value="GproteinA_insert"/>
</dbReference>
<evidence type="ECO:0000256" key="6">
    <source>
        <dbReference type="ARBA" id="ARBA00023139"/>
    </source>
</evidence>
<dbReference type="GO" id="GO:0005834">
    <property type="term" value="C:heterotrimeric G-protein complex"/>
    <property type="evidence" value="ECO:0007669"/>
    <property type="project" value="TreeGrafter"/>
</dbReference>
<dbReference type="PROSITE" id="PS51882">
    <property type="entry name" value="G_ALPHA"/>
    <property type="match status" value="1"/>
</dbReference>
<dbReference type="GO" id="GO:0031683">
    <property type="term" value="F:G-protein beta/gamma-subunit complex binding"/>
    <property type="evidence" value="ECO:0007669"/>
    <property type="project" value="InterPro"/>
</dbReference>
<evidence type="ECO:0000256" key="2">
    <source>
        <dbReference type="ARBA" id="ARBA00022723"/>
    </source>
</evidence>
<dbReference type="CDD" id="cd00066">
    <property type="entry name" value="G-alpha"/>
    <property type="match status" value="1"/>
</dbReference>
<keyword evidence="12" id="KW-1185">Reference proteome</keyword>
<keyword evidence="2 10" id="KW-0479">Metal-binding</keyword>
<feature type="binding site" evidence="9">
    <location>
        <begin position="251"/>
        <end position="252"/>
    </location>
    <ligand>
        <name>GTP</name>
        <dbReference type="ChEBI" id="CHEBI:37565"/>
    </ligand>
</feature>
<protein>
    <submittedName>
        <fullName evidence="11">Guanine nucleotide binding protein, alpha subunit</fullName>
    </submittedName>
</protein>
<feature type="binding site" evidence="9">
    <location>
        <begin position="276"/>
        <end position="282"/>
    </location>
    <ligand>
        <name>GTP</name>
        <dbReference type="ChEBI" id="CHEBI:37565"/>
    </ligand>
</feature>
<keyword evidence="7" id="KW-0807">Transducer</keyword>
<evidence type="ECO:0000256" key="8">
    <source>
        <dbReference type="ARBA" id="ARBA00023288"/>
    </source>
</evidence>
<keyword evidence="6" id="KW-0564">Palmitate</keyword>
<dbReference type="SMART" id="SM00275">
    <property type="entry name" value="G_alpha"/>
    <property type="match status" value="1"/>
</dbReference>
<dbReference type="SUPFAM" id="SSF47895">
    <property type="entry name" value="Transducin (alpha subunit), insertion domain"/>
    <property type="match status" value="1"/>
</dbReference>
<reference evidence="11 12" key="1">
    <citation type="submission" date="2016-07" db="EMBL/GenBank/DDBJ databases">
        <title>Pervasive Adenine N6-methylation of Active Genes in Fungi.</title>
        <authorList>
            <consortium name="DOE Joint Genome Institute"/>
            <person name="Mondo S.J."/>
            <person name="Dannebaum R.O."/>
            <person name="Kuo R.C."/>
            <person name="Labutti K."/>
            <person name="Haridas S."/>
            <person name="Kuo A."/>
            <person name="Salamov A."/>
            <person name="Ahrendt S.R."/>
            <person name="Lipzen A."/>
            <person name="Sullivan W."/>
            <person name="Andreopoulos W.B."/>
            <person name="Clum A."/>
            <person name="Lindquist E."/>
            <person name="Daum C."/>
            <person name="Ramamoorthy G.K."/>
            <person name="Gryganskyi A."/>
            <person name="Culley D."/>
            <person name="Magnuson J.K."/>
            <person name="James T.Y."/>
            <person name="O'Malley M.A."/>
            <person name="Stajich J.E."/>
            <person name="Spatafora J.W."/>
            <person name="Visel A."/>
            <person name="Grigoriev I.V."/>
        </authorList>
    </citation>
    <scope>NUCLEOTIDE SEQUENCE [LARGE SCALE GENOMIC DNA]</scope>
    <source>
        <strain evidence="11 12">JEL800</strain>
    </source>
</reference>
<gene>
    <name evidence="11" type="ORF">BCR33DRAFT_770056</name>
</gene>
<evidence type="ECO:0000256" key="4">
    <source>
        <dbReference type="ARBA" id="ARBA00022842"/>
    </source>
</evidence>
<proteinExistence type="predicted"/>
<dbReference type="OrthoDB" id="5817230at2759"/>
<keyword evidence="8" id="KW-0449">Lipoprotein</keyword>
<dbReference type="InterPro" id="IPR001019">
    <property type="entry name" value="Gprotein_alpha_su"/>
</dbReference>
<dbReference type="AlphaFoldDB" id="A0A1Y2BQ22"/>
<evidence type="ECO:0000256" key="5">
    <source>
        <dbReference type="ARBA" id="ARBA00023134"/>
    </source>
</evidence>
<dbReference type="GO" id="GO:0007188">
    <property type="term" value="P:adenylate cyclase-modulating G protein-coupled receptor signaling pathway"/>
    <property type="evidence" value="ECO:0007669"/>
    <property type="project" value="TreeGrafter"/>
</dbReference>
<keyword evidence="3 9" id="KW-0547">Nucleotide-binding</keyword>
<dbReference type="GO" id="GO:0005737">
    <property type="term" value="C:cytoplasm"/>
    <property type="evidence" value="ECO:0007669"/>
    <property type="project" value="TreeGrafter"/>
</dbReference>
<dbReference type="GO" id="GO:0003924">
    <property type="term" value="F:GTPase activity"/>
    <property type="evidence" value="ECO:0007669"/>
    <property type="project" value="InterPro"/>
</dbReference>
<dbReference type="PANTHER" id="PTHR10218">
    <property type="entry name" value="GTP-BINDING PROTEIN ALPHA SUBUNIT"/>
    <property type="match status" value="1"/>
</dbReference>
<keyword evidence="1" id="KW-0519">Myristate</keyword>
<dbReference type="Gene3D" id="1.10.400.10">
    <property type="entry name" value="GI Alpha 1, domain 2-like"/>
    <property type="match status" value="2"/>
</dbReference>
<comment type="caution">
    <text evidence="11">The sequence shown here is derived from an EMBL/GenBank/DDBJ whole genome shotgun (WGS) entry which is preliminary data.</text>
</comment>
<dbReference type="Proteomes" id="UP000193642">
    <property type="component" value="Unassembled WGS sequence"/>
</dbReference>
<dbReference type="Gene3D" id="3.40.50.300">
    <property type="entry name" value="P-loop containing nucleotide triphosphate hydrolases"/>
    <property type="match status" value="2"/>
</dbReference>
<name>A0A1Y2BQ22_9FUNG</name>
<dbReference type="EMBL" id="MCGO01000053">
    <property type="protein sequence ID" value="ORY36851.1"/>
    <property type="molecule type" value="Genomic_DNA"/>
</dbReference>
<dbReference type="FunFam" id="3.40.50.300:FF:003800">
    <property type="entry name" value="Guanine nucleotide-binding protein G(k) subunit alpha"/>
    <property type="match status" value="1"/>
</dbReference>
<feature type="binding site" evidence="10">
    <location>
        <position position="52"/>
    </location>
    <ligand>
        <name>Mg(2+)</name>
        <dbReference type="ChEBI" id="CHEBI:18420"/>
    </ligand>
</feature>
<accession>A0A1Y2BQ22</accession>
<dbReference type="Pfam" id="PF00503">
    <property type="entry name" value="G-alpha"/>
    <property type="match status" value="1"/>
</dbReference>
<keyword evidence="4 10" id="KW-0460">Magnesium</keyword>
<dbReference type="GO" id="GO:0046872">
    <property type="term" value="F:metal ion binding"/>
    <property type="evidence" value="ECO:0007669"/>
    <property type="project" value="UniProtKB-KW"/>
</dbReference>
<dbReference type="PRINTS" id="PR00318">
    <property type="entry name" value="GPROTEINA"/>
</dbReference>
<dbReference type="GO" id="GO:0001664">
    <property type="term" value="F:G protein-coupled receptor binding"/>
    <property type="evidence" value="ECO:0007669"/>
    <property type="project" value="TreeGrafter"/>
</dbReference>
<keyword evidence="5 9" id="KW-0342">GTP-binding</keyword>
<evidence type="ECO:0000256" key="7">
    <source>
        <dbReference type="ARBA" id="ARBA00023224"/>
    </source>
</evidence>
<evidence type="ECO:0000313" key="12">
    <source>
        <dbReference type="Proteomes" id="UP000193642"/>
    </source>
</evidence>
<evidence type="ECO:0000256" key="3">
    <source>
        <dbReference type="ARBA" id="ARBA00022741"/>
    </source>
</evidence>
<dbReference type="InterPro" id="IPR027417">
    <property type="entry name" value="P-loop_NTPase"/>
</dbReference>
<evidence type="ECO:0000256" key="10">
    <source>
        <dbReference type="PIRSR" id="PIRSR601019-2"/>
    </source>
</evidence>
<feature type="binding site" evidence="10">
    <location>
        <position position="282"/>
    </location>
    <ligand>
        <name>Mg(2+)</name>
        <dbReference type="ChEBI" id="CHEBI:18420"/>
    </ligand>
</feature>
<evidence type="ECO:0000256" key="9">
    <source>
        <dbReference type="PIRSR" id="PIRSR601019-1"/>
    </source>
</evidence>
<evidence type="ECO:0000313" key="11">
    <source>
        <dbReference type="EMBL" id="ORY36851.1"/>
    </source>
</evidence>
<organism evidence="11 12">
    <name type="scientific">Rhizoclosmatium globosum</name>
    <dbReference type="NCBI Taxonomy" id="329046"/>
    <lineage>
        <taxon>Eukaryota</taxon>
        <taxon>Fungi</taxon>
        <taxon>Fungi incertae sedis</taxon>
        <taxon>Chytridiomycota</taxon>
        <taxon>Chytridiomycota incertae sedis</taxon>
        <taxon>Chytridiomycetes</taxon>
        <taxon>Chytridiales</taxon>
        <taxon>Chytriomycetaceae</taxon>
        <taxon>Rhizoclosmatium</taxon>
    </lineage>
</organism>
<dbReference type="SUPFAM" id="SSF52540">
    <property type="entry name" value="P-loop containing nucleoside triphosphate hydrolases"/>
    <property type="match status" value="1"/>
</dbReference>
<evidence type="ECO:0000256" key="1">
    <source>
        <dbReference type="ARBA" id="ARBA00022707"/>
    </source>
</evidence>
<feature type="binding site" evidence="9">
    <location>
        <begin position="371"/>
        <end position="374"/>
    </location>
    <ligand>
        <name>GTP</name>
        <dbReference type="ChEBI" id="CHEBI:37565"/>
    </ligand>
</feature>
<dbReference type="GO" id="GO:0005525">
    <property type="term" value="F:GTP binding"/>
    <property type="evidence" value="ECO:0007669"/>
    <property type="project" value="UniProtKB-KW"/>
</dbReference>
<feature type="binding site" evidence="9">
    <location>
        <position position="428"/>
    </location>
    <ligand>
        <name>GTP</name>
        <dbReference type="ChEBI" id="CHEBI:37565"/>
    </ligand>
</feature>
<sequence length="436" mass="49346">MGCSASTAKEEDSIAALRNSEIDRQLAQEKKQLEAERKIKLLLLGPGESGKSTILKQMTLIYGNGFSQEQIEGFRSAIQLNILVSMASLIKAMDNLHIPYGFQTPESDESALQRISALPMPEQLIHGSSDEIEPLARCDTAKSLPANAPVVDQQSNASKASLQYEEGKRTHTNDLVAILASREYAVKGGTMKQDGQVAEYARHIKTLEDTQFGFNLEVSMTPETIVAVKTLWADSGIQYCFSRSHEFQLIDSCSYVMANIDRITTSDFKPTEDDILNARIMTIGVHETKFKISNKMTLAIYDVGGQRSERKKWAQFFSDTQSIIFLIAISSYDQVCLEDDETNRVVESMNLFSSICNHPLFKKTDLVLFLNKIDLFEEKIQKRPISLYFQDYDGPNTLQESSKYFVKRFMDINKYPNDKQIYPHLTHATEPNRQKR</sequence>
<feature type="binding site" evidence="9">
    <location>
        <begin position="48"/>
        <end position="53"/>
    </location>
    <ligand>
        <name>GTP</name>
        <dbReference type="ChEBI" id="CHEBI:37565"/>
    </ligand>
</feature>
<feature type="binding site" evidence="9">
    <location>
        <begin position="302"/>
        <end position="306"/>
    </location>
    <ligand>
        <name>GTP</name>
        <dbReference type="ChEBI" id="CHEBI:37565"/>
    </ligand>
</feature>